<dbReference type="SMART" id="SM00722">
    <property type="entry name" value="CASH"/>
    <property type="match status" value="1"/>
</dbReference>
<comment type="similarity">
    <text evidence="3">Belongs to the D-mannuronate C5-epimerase family.</text>
</comment>
<comment type="catalytic activity">
    <reaction evidence="1">
        <text>[(1-&gt;4)-beta-D-mannuronosyl](n) = [alginate](n)</text>
        <dbReference type="Rhea" id="RHEA:45572"/>
        <dbReference type="Rhea" id="RHEA-COMP:11264"/>
        <dbReference type="Rhea" id="RHEA-COMP:11270"/>
        <dbReference type="ChEBI" id="CHEBI:58187"/>
        <dbReference type="ChEBI" id="CHEBI:85311"/>
        <dbReference type="EC" id="5.1.3.37"/>
    </reaction>
</comment>
<dbReference type="InterPro" id="IPR011050">
    <property type="entry name" value="Pectin_lyase_fold/virulence"/>
</dbReference>
<sequence length="530" mass="59098">MKILETRWAFCLLTTVLILPLNALAAASADDGNVVNAPPAIAPLEEDYGIEIKSGEELYLPEPEIPDVSGYSRDAIEAKLAGRQDSAPNVTVERMGGVSALGDFVDEGRAREWVIRQFSHPQAIMVNSGKVTLEDVYRQVNDRRYMEQVGDGTYIIRLPLAVKQEATLVLRDETLRLSEERGSFIANDGWLFAIDSKIIGWREEANGPATFQKKSNFRPFYVGWGGSENFILGTTMANLGYLQSKSYGFTVAQYSEYDNARLQRSAPHAWLVESTFEDLYYGFYCYEAEDVAIVDNVYRDNIVYGIDPHDYSSRLLIANNEVYGTREKHGIIISREVNNSWIVGNRSYDNGLSGIVLDRQSSNNVVANNVSYDNQGDGIGLYESPDNLLWGNRLMNNLRNGIRVRNSSNVNVYHNVAVLNGTWGIYGQLKDLSATDRNFKEDFYSYEVSMNVVGGELASNASGPLSTDNPAYIAIYDVGMRFPRSDVGIHFEGVLGKYQMQIFDALRNQGRAVFIEPTAVVSGQVTQAEN</sequence>
<gene>
    <name evidence="10" type="primary">algG</name>
    <name evidence="10" type="ORF">MARSALSMR5_03839</name>
</gene>
<dbReference type="InterPro" id="IPR039448">
    <property type="entry name" value="Beta_helix"/>
</dbReference>
<dbReference type="SUPFAM" id="SSF51126">
    <property type="entry name" value="Pectin lyase-like"/>
    <property type="match status" value="1"/>
</dbReference>
<protein>
    <recommendedName>
        <fullName evidence="4">mannuronan 5-epimerase</fullName>
        <ecNumber evidence="4">5.1.3.37</ecNumber>
    </recommendedName>
</protein>
<dbReference type="STRING" id="1420917.AU15_13695"/>
<dbReference type="Gene3D" id="2.160.20.10">
    <property type="entry name" value="Single-stranded right-handed beta-helix, Pectin lyase-like"/>
    <property type="match status" value="1"/>
</dbReference>
<dbReference type="EMBL" id="CP020931">
    <property type="protein sequence ID" value="ARM85859.1"/>
    <property type="molecule type" value="Genomic_DNA"/>
</dbReference>
<dbReference type="Proteomes" id="UP000193100">
    <property type="component" value="Chromosome"/>
</dbReference>
<dbReference type="Pfam" id="PF13229">
    <property type="entry name" value="Beta_helix"/>
    <property type="match status" value="1"/>
</dbReference>
<evidence type="ECO:0000259" key="9">
    <source>
        <dbReference type="SMART" id="SM00722"/>
    </source>
</evidence>
<evidence type="ECO:0000256" key="8">
    <source>
        <dbReference type="SAM" id="SignalP"/>
    </source>
</evidence>
<evidence type="ECO:0000256" key="3">
    <source>
        <dbReference type="ARBA" id="ARBA00010085"/>
    </source>
</evidence>
<keyword evidence="6" id="KW-0016">Alginate biosynthesis</keyword>
<keyword evidence="8" id="KW-0732">Signal</keyword>
<proteinExistence type="inferred from homology"/>
<feature type="signal peptide" evidence="8">
    <location>
        <begin position="1"/>
        <end position="25"/>
    </location>
</feature>
<dbReference type="SMART" id="SM00710">
    <property type="entry name" value="PbH1"/>
    <property type="match status" value="7"/>
</dbReference>
<dbReference type="RefSeq" id="WP_085681794.1">
    <property type="nucleotide sequence ID" value="NZ_CP020931.1"/>
</dbReference>
<comment type="pathway">
    <text evidence="2">Glycan biosynthesis; alginate biosynthesis.</text>
</comment>
<reference evidence="10 11" key="1">
    <citation type="submission" date="2017-04" db="EMBL/GenBank/DDBJ databases">
        <title>Genome Sequence of Marinobacter salarius strain SMR5 Isolated from a culture of the Diatom Skeletonema marinoi.</title>
        <authorList>
            <person name="Topel M."/>
            <person name="Pinder M.I.M."/>
            <person name="Johansson O.N."/>
            <person name="Kourtchenko O."/>
            <person name="Godhe A."/>
            <person name="Clarke A.K."/>
        </authorList>
    </citation>
    <scope>NUCLEOTIDE SEQUENCE [LARGE SCALE GENOMIC DNA]</scope>
    <source>
        <strain evidence="10 11">SMR5</strain>
    </source>
</reference>
<keyword evidence="7 10" id="KW-0413">Isomerase</keyword>
<evidence type="ECO:0000313" key="10">
    <source>
        <dbReference type="EMBL" id="ARM85859.1"/>
    </source>
</evidence>
<evidence type="ECO:0000256" key="1">
    <source>
        <dbReference type="ARBA" id="ARBA00001550"/>
    </source>
</evidence>
<organism evidence="10 11">
    <name type="scientific">Marinobacter salarius</name>
    <dbReference type="NCBI Taxonomy" id="1420917"/>
    <lineage>
        <taxon>Bacteria</taxon>
        <taxon>Pseudomonadati</taxon>
        <taxon>Pseudomonadota</taxon>
        <taxon>Gammaproteobacteria</taxon>
        <taxon>Pseudomonadales</taxon>
        <taxon>Marinobacteraceae</taxon>
        <taxon>Marinobacter</taxon>
    </lineage>
</organism>
<evidence type="ECO:0000256" key="5">
    <source>
        <dbReference type="ARBA" id="ARBA00022737"/>
    </source>
</evidence>
<name>A0A1W6KEV5_9GAMM</name>
<evidence type="ECO:0000256" key="4">
    <source>
        <dbReference type="ARBA" id="ARBA00012124"/>
    </source>
</evidence>
<dbReference type="NCBIfam" id="TIGR03804">
    <property type="entry name" value="para_beta_helix"/>
    <property type="match status" value="1"/>
</dbReference>
<dbReference type="GO" id="GO:0016853">
    <property type="term" value="F:isomerase activity"/>
    <property type="evidence" value="ECO:0007669"/>
    <property type="project" value="UniProtKB-KW"/>
</dbReference>
<dbReference type="GO" id="GO:0042121">
    <property type="term" value="P:alginic acid biosynthetic process"/>
    <property type="evidence" value="ECO:0007669"/>
    <property type="project" value="UniProtKB-UniPathway"/>
</dbReference>
<dbReference type="InterPro" id="IPR006633">
    <property type="entry name" value="Carb-bd_sugar_hydrolysis-dom"/>
</dbReference>
<evidence type="ECO:0000313" key="11">
    <source>
        <dbReference type="Proteomes" id="UP000193100"/>
    </source>
</evidence>
<evidence type="ECO:0000256" key="2">
    <source>
        <dbReference type="ARBA" id="ARBA00005182"/>
    </source>
</evidence>
<keyword evidence="5" id="KW-0677">Repeat</keyword>
<accession>A0A1W6KEV5</accession>
<dbReference type="InterPro" id="IPR012334">
    <property type="entry name" value="Pectin_lyas_fold"/>
</dbReference>
<feature type="domain" description="Carbohydrate-binding/sugar hydrolysis" evidence="9">
    <location>
        <begin position="279"/>
        <end position="405"/>
    </location>
</feature>
<evidence type="ECO:0000256" key="7">
    <source>
        <dbReference type="ARBA" id="ARBA00023235"/>
    </source>
</evidence>
<dbReference type="InterPro" id="IPR006626">
    <property type="entry name" value="PbH1"/>
</dbReference>
<dbReference type="UniPathway" id="UPA00286"/>
<dbReference type="AlphaFoldDB" id="A0A1W6KEV5"/>
<evidence type="ECO:0000256" key="6">
    <source>
        <dbReference type="ARBA" id="ARBA00022841"/>
    </source>
</evidence>
<dbReference type="InterPro" id="IPR022441">
    <property type="entry name" value="Para_beta_helix_rpt-2"/>
</dbReference>
<feature type="chain" id="PRO_5012800325" description="mannuronan 5-epimerase" evidence="8">
    <location>
        <begin position="26"/>
        <end position="530"/>
    </location>
</feature>
<dbReference type="EC" id="5.1.3.37" evidence="4"/>
<dbReference type="GeneID" id="77257758"/>